<name>A0A1H7Z0S3_9HYPH</name>
<evidence type="ECO:0000313" key="2">
    <source>
        <dbReference type="Proteomes" id="UP000199664"/>
    </source>
</evidence>
<reference evidence="2" key="1">
    <citation type="submission" date="2016-10" db="EMBL/GenBank/DDBJ databases">
        <authorList>
            <person name="Varghese N."/>
            <person name="Submissions S."/>
        </authorList>
    </citation>
    <scope>NUCLEOTIDE SEQUENCE [LARGE SCALE GENOMIC DNA]</scope>
    <source>
        <strain evidence="2">LMG 26383,CCUG 61248,R- 45681</strain>
    </source>
</reference>
<sequence>MNEAEVLEFVPVVQRLRRAQEQIGIQFVYYFYNEDTKHHFNFWMVPRYQWMAQFGKSIEAVRPALLHARNHMNSEEEVRAVTRTAAKLRADMSARPGR</sequence>
<evidence type="ECO:0000313" key="1">
    <source>
        <dbReference type="EMBL" id="SEM51147.1"/>
    </source>
</evidence>
<dbReference type="STRING" id="1036779.SAMN04515666_11345"/>
<gene>
    <name evidence="1" type="ORF">SAMN04515666_11345</name>
</gene>
<proteinExistence type="predicted"/>
<accession>A0A1H7Z0S3</accession>
<dbReference type="EMBL" id="FOAN01000013">
    <property type="protein sequence ID" value="SEM51147.1"/>
    <property type="molecule type" value="Genomic_DNA"/>
</dbReference>
<dbReference type="AlphaFoldDB" id="A0A1H7Z0S3"/>
<keyword evidence="2" id="KW-1185">Reference proteome</keyword>
<protein>
    <submittedName>
        <fullName evidence="1">Uncharacterized protein</fullName>
    </submittedName>
</protein>
<organism evidence="1 2">
    <name type="scientific">Bosea lupini</name>
    <dbReference type="NCBI Taxonomy" id="1036779"/>
    <lineage>
        <taxon>Bacteria</taxon>
        <taxon>Pseudomonadati</taxon>
        <taxon>Pseudomonadota</taxon>
        <taxon>Alphaproteobacteria</taxon>
        <taxon>Hyphomicrobiales</taxon>
        <taxon>Boseaceae</taxon>
        <taxon>Bosea</taxon>
    </lineage>
</organism>
<dbReference type="Proteomes" id="UP000199664">
    <property type="component" value="Unassembled WGS sequence"/>
</dbReference>